<reference evidence="1" key="1">
    <citation type="submission" date="2014-09" db="EMBL/GenBank/DDBJ databases">
        <authorList>
            <person name="Magalhaes I.L.F."/>
            <person name="Oliveira U."/>
            <person name="Santos F.R."/>
            <person name="Vidigal T.H.D.A."/>
            <person name="Brescovit A.D."/>
            <person name="Santos A.J."/>
        </authorList>
    </citation>
    <scope>NUCLEOTIDE SEQUENCE</scope>
    <source>
        <tissue evidence="1">Shoot tissue taken approximately 20 cm above the soil surface</tissue>
    </source>
</reference>
<evidence type="ECO:0000313" key="1">
    <source>
        <dbReference type="EMBL" id="JAE23422.1"/>
    </source>
</evidence>
<protein>
    <submittedName>
        <fullName evidence="1">Uncharacterized protein</fullName>
    </submittedName>
</protein>
<accession>A0A0A9GG00</accession>
<sequence>MAPRLTKTHSKEFNNCI</sequence>
<dbReference type="AlphaFoldDB" id="A0A0A9GG00"/>
<proteinExistence type="predicted"/>
<dbReference type="EMBL" id="GBRH01174474">
    <property type="protein sequence ID" value="JAE23422.1"/>
    <property type="molecule type" value="Transcribed_RNA"/>
</dbReference>
<organism evidence="1">
    <name type="scientific">Arundo donax</name>
    <name type="common">Giant reed</name>
    <name type="synonym">Donax arundinaceus</name>
    <dbReference type="NCBI Taxonomy" id="35708"/>
    <lineage>
        <taxon>Eukaryota</taxon>
        <taxon>Viridiplantae</taxon>
        <taxon>Streptophyta</taxon>
        <taxon>Embryophyta</taxon>
        <taxon>Tracheophyta</taxon>
        <taxon>Spermatophyta</taxon>
        <taxon>Magnoliopsida</taxon>
        <taxon>Liliopsida</taxon>
        <taxon>Poales</taxon>
        <taxon>Poaceae</taxon>
        <taxon>PACMAD clade</taxon>
        <taxon>Arundinoideae</taxon>
        <taxon>Arundineae</taxon>
        <taxon>Arundo</taxon>
    </lineage>
</organism>
<name>A0A0A9GG00_ARUDO</name>
<reference evidence="1" key="2">
    <citation type="journal article" date="2015" name="Data Brief">
        <title>Shoot transcriptome of the giant reed, Arundo donax.</title>
        <authorList>
            <person name="Barrero R.A."/>
            <person name="Guerrero F.D."/>
            <person name="Moolhuijzen P."/>
            <person name="Goolsby J.A."/>
            <person name="Tidwell J."/>
            <person name="Bellgard S.E."/>
            <person name="Bellgard M.I."/>
        </authorList>
    </citation>
    <scope>NUCLEOTIDE SEQUENCE</scope>
    <source>
        <tissue evidence="1">Shoot tissue taken approximately 20 cm above the soil surface</tissue>
    </source>
</reference>